<reference evidence="3" key="1">
    <citation type="journal article" date="2021" name="PeerJ">
        <title>Extensive microbial diversity within the chicken gut microbiome revealed by metagenomics and culture.</title>
        <authorList>
            <person name="Gilroy R."/>
            <person name="Ravi A."/>
            <person name="Getino M."/>
            <person name="Pursley I."/>
            <person name="Horton D.L."/>
            <person name="Alikhan N.F."/>
            <person name="Baker D."/>
            <person name="Gharbi K."/>
            <person name="Hall N."/>
            <person name="Watson M."/>
            <person name="Adriaenssens E.M."/>
            <person name="Foster-Nyarko E."/>
            <person name="Jarju S."/>
            <person name="Secka A."/>
            <person name="Antonio M."/>
            <person name="Oren A."/>
            <person name="Chaudhuri R.R."/>
            <person name="La Ragione R."/>
            <person name="Hildebrand F."/>
            <person name="Pallen M.J."/>
        </authorList>
    </citation>
    <scope>NUCLEOTIDE SEQUENCE</scope>
    <source>
        <strain evidence="3">USASDec5-558</strain>
    </source>
</reference>
<dbReference type="PANTHER" id="PTHR33376">
    <property type="match status" value="1"/>
</dbReference>
<gene>
    <name evidence="3" type="primary">dctP</name>
    <name evidence="3" type="ORF">H9850_09570</name>
</gene>
<feature type="compositionally biased region" description="Low complexity" evidence="2">
    <location>
        <begin position="21"/>
        <end position="33"/>
    </location>
</feature>
<proteinExistence type="predicted"/>
<accession>A0A9D2B252</accession>
<dbReference type="InterPro" id="IPR038404">
    <property type="entry name" value="TRAP_DctP_sf"/>
</dbReference>
<dbReference type="EMBL" id="DXEV01000189">
    <property type="protein sequence ID" value="HIX57701.1"/>
    <property type="molecule type" value="Genomic_DNA"/>
</dbReference>
<dbReference type="GO" id="GO:0055085">
    <property type="term" value="P:transmembrane transport"/>
    <property type="evidence" value="ECO:0007669"/>
    <property type="project" value="InterPro"/>
</dbReference>
<evidence type="ECO:0000313" key="4">
    <source>
        <dbReference type="Proteomes" id="UP000886829"/>
    </source>
</evidence>
<dbReference type="Proteomes" id="UP000886829">
    <property type="component" value="Unassembled WGS sequence"/>
</dbReference>
<dbReference type="PANTHER" id="PTHR33376:SF5">
    <property type="entry name" value="EXTRACYTOPLASMIC SOLUTE RECEPTOR PROTEIN"/>
    <property type="match status" value="1"/>
</dbReference>
<comment type="caution">
    <text evidence="3">The sequence shown here is derived from an EMBL/GenBank/DDBJ whole genome shotgun (WGS) entry which is preliminary data.</text>
</comment>
<protein>
    <submittedName>
        <fullName evidence="3">TRAP transporter substrate-binding protein DctP</fullName>
    </submittedName>
</protein>
<dbReference type="AlphaFoldDB" id="A0A9D2B252"/>
<reference evidence="3" key="2">
    <citation type="submission" date="2021-04" db="EMBL/GenBank/DDBJ databases">
        <authorList>
            <person name="Gilroy R."/>
        </authorList>
    </citation>
    <scope>NUCLEOTIDE SEQUENCE</scope>
    <source>
        <strain evidence="3">USASDec5-558</strain>
    </source>
</reference>
<dbReference type="NCBIfam" id="NF037995">
    <property type="entry name" value="TRAP_S1"/>
    <property type="match status" value="1"/>
</dbReference>
<dbReference type="InterPro" id="IPR018389">
    <property type="entry name" value="DctP_fam"/>
</dbReference>
<sequence length="361" mass="40278">MCTTLTTACSEEASSNTPDMAAVTSTSATNTTAATQQKAQVVLRIGYENAPNEAFDLGMRRWKEELEAKSNGSMTLELYPNSSLGTKNELLDRMSRGEPVGTLADGGTFYGIGAYNLGITFGPYLFKNWDEAFHLTGSDWYKTEIENLAKNHGIRIIPGNWAYGVRHILTNKRVTKMADFKNLVMRVTGNDVQEQTMKIFGAKTVRMDLTKVNAALRSGEVNGLENPISHLYGGGYYKNAKFLLLSGHVYNFTHIIVGDKFWQSLTEPQRQLLTSSCQRAAKFFNVVEAADEYTALRKMKAEGVIVTEPTPSFLTDLNNAAHSFYVLPTFTSKWTPGLFYKVLAAKSVPWTYYTSHRFNNK</sequence>
<evidence type="ECO:0000256" key="1">
    <source>
        <dbReference type="ARBA" id="ARBA00022729"/>
    </source>
</evidence>
<keyword evidence="1" id="KW-0732">Signal</keyword>
<evidence type="ECO:0000256" key="2">
    <source>
        <dbReference type="SAM" id="MobiDB-lite"/>
    </source>
</evidence>
<name>A0A9D2B252_9GAMM</name>
<feature type="compositionally biased region" description="Polar residues" evidence="2">
    <location>
        <begin position="1"/>
        <end position="18"/>
    </location>
</feature>
<organism evidence="3 4">
    <name type="scientific">Candidatus Anaerobiospirillum pullistercoris</name>
    <dbReference type="NCBI Taxonomy" id="2838452"/>
    <lineage>
        <taxon>Bacteria</taxon>
        <taxon>Pseudomonadati</taxon>
        <taxon>Pseudomonadota</taxon>
        <taxon>Gammaproteobacteria</taxon>
        <taxon>Aeromonadales</taxon>
        <taxon>Succinivibrionaceae</taxon>
        <taxon>Anaerobiospirillum</taxon>
    </lineage>
</organism>
<feature type="region of interest" description="Disordered" evidence="2">
    <location>
        <begin position="1"/>
        <end position="33"/>
    </location>
</feature>
<dbReference type="Gene3D" id="3.40.190.170">
    <property type="entry name" value="Bacterial extracellular solute-binding protein, family 7"/>
    <property type="match status" value="1"/>
</dbReference>
<evidence type="ECO:0000313" key="3">
    <source>
        <dbReference type="EMBL" id="HIX57701.1"/>
    </source>
</evidence>
<dbReference type="Pfam" id="PF03480">
    <property type="entry name" value="DctP"/>
    <property type="match status" value="1"/>
</dbReference>